<name>A0AAW1AR27_CROAD</name>
<feature type="compositionally biased region" description="Basic and acidic residues" evidence="1">
    <location>
        <begin position="515"/>
        <end position="571"/>
    </location>
</feature>
<dbReference type="GO" id="GO:0005813">
    <property type="term" value="C:centrosome"/>
    <property type="evidence" value="ECO:0007669"/>
    <property type="project" value="InterPro"/>
</dbReference>
<evidence type="ECO:0000313" key="2">
    <source>
        <dbReference type="EMBL" id="KAK9392269.1"/>
    </source>
</evidence>
<feature type="compositionally biased region" description="Polar residues" evidence="1">
    <location>
        <begin position="1183"/>
        <end position="1193"/>
    </location>
</feature>
<proteinExistence type="predicted"/>
<feature type="compositionally biased region" description="Basic and acidic residues" evidence="1">
    <location>
        <begin position="813"/>
        <end position="830"/>
    </location>
</feature>
<dbReference type="PANTHER" id="PTHR13958:SF3">
    <property type="entry name" value="CAP-GLY DOMAIN-CONTAINING PROTEIN-RELATED"/>
    <property type="match status" value="1"/>
</dbReference>
<feature type="compositionally biased region" description="Low complexity" evidence="1">
    <location>
        <begin position="436"/>
        <end position="451"/>
    </location>
</feature>
<feature type="compositionally biased region" description="Polar residues" evidence="1">
    <location>
        <begin position="1593"/>
        <end position="1611"/>
    </location>
</feature>
<sequence length="1665" mass="181397">MDLDRGKGEQSPSIAFVRRAPGALIVPPPCLLSKESRAGLACWASQARPSLIGGHRRGRGRGNFEAENNRFSATKARQGLLKTTFGAKRKLSKETLLAKGLAEKPGGTVRVCLCQASACLSAAFRVAAHLGGEGGETGRFAGGFTWLESRSGVSLTGPPSLLSAEAMWGPEFWSHVHAWERLRGDRPCSTPQKRRVTSLAAEGIPWKGALLLRPGLPPAPSRPLACRIRGLKENRPCDKKLQALKKTILAQRRRCVPHGPEKSLPLEGETRSTKPLKRKVCKAAAFSAPACPGRSERTGKKLRAGQDSAPSSRKAEKGRAVTLFGVSAWREGQKLARNILGPPLKYPNLKTELKSKGKGPFRGSQGDPLTGSQTEQTFRENAQAVQPERKKIRQDRHTAELNPKWQDWENPGWAQKWTRRCQKAPETEKKSENHPRAAGRARTAGSTRGSSDGVKTAHSPKVQSALAKRMSKGETSRSGQGRPNGSSLRSPTPRKERQPTTPGVEARKTPYSPEQVREFMDQKAIERKRRIQEERRTSKQAQEERNRKLQEVYRKQREAASRRSHRAEQPREGLTSVTRSRRDLGLKYPGGQSPARDGMKGVSRASWTLLRKESKFSSELEPRMDKTGQGTLTLGLCTSIEPEDQLRTPLNLKQVDICSPRASHHSPSPFHLWRENVIGMETPFSLDTSTSPSHRSKQDRVRAIHNLAKDLSERLGREMERLQATKASRDQGCPPGTPSKRSQMTTPPAAPLENVDAPENAESTWASRPSLNPSMCPQERACLRRGLGIPMDKERLVRHLLPSDGAGLEVMDSVERRQSRTEAKDLKEGLASEMGSGGKDPARPRAGLFTERGSIHTLVEIPKASLEKNQPEGSNWQKKSPENQPGVGGLVSTVQHQPSGLPFPPFNLAPGKAGAAEDPSEPAGSNSQWSEIGHFYGGSSSFGRLSLTLVEQSLREEELRARHQSALLRLREKALREKAQAELAWLKHGQRSPQGLQGTGDPSSTAEKQLSILTRLKQEQAEIRHLQNIGRVAHQERKLLLQQQKELLEVQKTTTQLWLQLGGQQPHQISETLNPPGAGMLERETFETSSRPAPLIAAYPGETERRSSHEAEQQQLAESKSILLPGNREVDGHAKRKPGKGDPSSKVLGATIQDLYDPSGQRSPNPALGDGRTADHLARRGENSSPDNSLTKNSQEDRPGSPLDKGPGSIASVGTSSILPGFCPYPEKSPSGFEFHKGYAVLVHLSGSSLSASDLEDDGQQDTDVSLPEEFAFQEPLPDNLGISTHHEAPVVPRIVINTESTLSSSEKKPQGQISGGDLESKDLCAVYSQEKIWEDTAGTERLAESGFAILSNSGRLQGTRSVTKKDHVHEPTLRSRATSLNVSEECAENGGNKTTSRSPAEVRMVSSSTNDPFHSPEGKGEKDPLPNVIKVIGEDVEDENTSHCGNKDATVTLAPDVPLNTGTPQDSEQPIHGPKHSLCHRFPNSSDHLLVSEDKTGCANHSAEECVSHKPDEISLQLNKTSLGNRDPAEENRKGSSTKNQNTNEAGMAAVHLRSPQEGLPKNEGDAVHLSNRLLAELEDDVVSPVDEMLTYGSSDLPSSTEKEVSSWSTDLPAPPENLSGKDEEATSGLDFPSPPDSVASSEAEDLSPPCHLPAEGLGSSPRA</sequence>
<feature type="region of interest" description="Disordered" evidence="1">
    <location>
        <begin position="1099"/>
        <end position="1212"/>
    </location>
</feature>
<feature type="compositionally biased region" description="Basic and acidic residues" evidence="1">
    <location>
        <begin position="1415"/>
        <end position="1425"/>
    </location>
</feature>
<gene>
    <name evidence="2" type="ORF">NXF25_017113</name>
</gene>
<dbReference type="Proteomes" id="UP001474421">
    <property type="component" value="Unassembled WGS sequence"/>
</dbReference>
<reference evidence="2 3" key="1">
    <citation type="journal article" date="2024" name="Proc. Natl. Acad. Sci. U.S.A.">
        <title>The genetic regulatory architecture and epigenomic basis for age-related changes in rattlesnake venom.</title>
        <authorList>
            <person name="Hogan M.P."/>
            <person name="Holding M.L."/>
            <person name="Nystrom G.S."/>
            <person name="Colston T.J."/>
            <person name="Bartlett D.A."/>
            <person name="Mason A.J."/>
            <person name="Ellsworth S.A."/>
            <person name="Rautsaw R.M."/>
            <person name="Lawrence K.C."/>
            <person name="Strickland J.L."/>
            <person name="He B."/>
            <person name="Fraser P."/>
            <person name="Margres M.J."/>
            <person name="Gilbert D.M."/>
            <person name="Gibbs H.L."/>
            <person name="Parkinson C.L."/>
            <person name="Rokyta D.R."/>
        </authorList>
    </citation>
    <scope>NUCLEOTIDE SEQUENCE [LARGE SCALE GENOMIC DNA]</scope>
    <source>
        <strain evidence="2">DRR0105</strain>
    </source>
</reference>
<feature type="region of interest" description="Disordered" evidence="1">
    <location>
        <begin position="288"/>
        <end position="319"/>
    </location>
</feature>
<feature type="compositionally biased region" description="Basic and acidic residues" evidence="1">
    <location>
        <begin position="1172"/>
        <end position="1182"/>
    </location>
</feature>
<feature type="compositionally biased region" description="Basic and acidic residues" evidence="1">
    <location>
        <begin position="1364"/>
        <end position="1374"/>
    </location>
</feature>
<feature type="compositionally biased region" description="Basic and acidic residues" evidence="1">
    <location>
        <begin position="1102"/>
        <end position="1112"/>
    </location>
</feature>
<dbReference type="EMBL" id="JAOTOJ010000016">
    <property type="protein sequence ID" value="KAK9392269.1"/>
    <property type="molecule type" value="Genomic_DNA"/>
</dbReference>
<feature type="region of interest" description="Disordered" evidence="1">
    <location>
        <begin position="350"/>
        <end position="601"/>
    </location>
</feature>
<feature type="region of interest" description="Disordered" evidence="1">
    <location>
        <begin position="1580"/>
        <end position="1665"/>
    </location>
</feature>
<feature type="compositionally biased region" description="Basic and acidic residues" evidence="1">
    <location>
        <begin position="1499"/>
        <end position="1514"/>
    </location>
</feature>
<dbReference type="InterPro" id="IPR028750">
    <property type="entry name" value="CEP350/CC187"/>
</dbReference>
<evidence type="ECO:0000256" key="1">
    <source>
        <dbReference type="SAM" id="MobiDB-lite"/>
    </source>
</evidence>
<protein>
    <recommendedName>
        <fullName evidence="4">Coiled-coil domain-containing protein 187</fullName>
    </recommendedName>
</protein>
<evidence type="ECO:0008006" key="4">
    <source>
        <dbReference type="Google" id="ProtNLM"/>
    </source>
</evidence>
<feature type="region of interest" description="Disordered" evidence="1">
    <location>
        <begin position="864"/>
        <end position="931"/>
    </location>
</feature>
<organism evidence="2 3">
    <name type="scientific">Crotalus adamanteus</name>
    <name type="common">Eastern diamondback rattlesnake</name>
    <dbReference type="NCBI Taxonomy" id="8729"/>
    <lineage>
        <taxon>Eukaryota</taxon>
        <taxon>Metazoa</taxon>
        <taxon>Chordata</taxon>
        <taxon>Craniata</taxon>
        <taxon>Vertebrata</taxon>
        <taxon>Euteleostomi</taxon>
        <taxon>Lepidosauria</taxon>
        <taxon>Squamata</taxon>
        <taxon>Bifurcata</taxon>
        <taxon>Unidentata</taxon>
        <taxon>Episquamata</taxon>
        <taxon>Toxicofera</taxon>
        <taxon>Serpentes</taxon>
        <taxon>Colubroidea</taxon>
        <taxon>Viperidae</taxon>
        <taxon>Crotalinae</taxon>
        <taxon>Crotalus</taxon>
    </lineage>
</organism>
<feature type="region of interest" description="Disordered" evidence="1">
    <location>
        <begin position="812"/>
        <end position="844"/>
    </location>
</feature>
<feature type="compositionally biased region" description="Polar residues" evidence="1">
    <location>
        <begin position="370"/>
        <end position="384"/>
    </location>
</feature>
<evidence type="ECO:0000313" key="3">
    <source>
        <dbReference type="Proteomes" id="UP001474421"/>
    </source>
</evidence>
<dbReference type="GO" id="GO:0034453">
    <property type="term" value="P:microtubule anchoring"/>
    <property type="evidence" value="ECO:0007669"/>
    <property type="project" value="InterPro"/>
</dbReference>
<feature type="compositionally biased region" description="Basic and acidic residues" evidence="1">
    <location>
        <begin position="423"/>
        <end position="435"/>
    </location>
</feature>
<dbReference type="GO" id="GO:0008017">
    <property type="term" value="F:microtubule binding"/>
    <property type="evidence" value="ECO:0007669"/>
    <property type="project" value="InterPro"/>
</dbReference>
<dbReference type="PANTHER" id="PTHR13958">
    <property type="entry name" value="CENTROSOME-ASSOCIATED PROTEIN 350"/>
    <property type="match status" value="1"/>
</dbReference>
<feature type="region of interest" description="Disordered" evidence="1">
    <location>
        <begin position="723"/>
        <end position="755"/>
    </location>
</feature>
<feature type="compositionally biased region" description="Polar residues" evidence="1">
    <location>
        <begin position="1536"/>
        <end position="1546"/>
    </location>
</feature>
<keyword evidence="3" id="KW-1185">Reference proteome</keyword>
<feature type="region of interest" description="Disordered" evidence="1">
    <location>
        <begin position="1357"/>
        <end position="1481"/>
    </location>
</feature>
<comment type="caution">
    <text evidence="2">The sequence shown here is derived from an EMBL/GenBank/DDBJ whole genome shotgun (WGS) entry which is preliminary data.</text>
</comment>
<feature type="compositionally biased region" description="Polar residues" evidence="1">
    <location>
        <begin position="476"/>
        <end position="490"/>
    </location>
</feature>
<feature type="region of interest" description="Disordered" evidence="1">
    <location>
        <begin position="1499"/>
        <end position="1567"/>
    </location>
</feature>
<accession>A0AAW1AR27</accession>